<protein>
    <recommendedName>
        <fullName evidence="3">DUF3800 domain-containing protein</fullName>
    </recommendedName>
</protein>
<comment type="caution">
    <text evidence="1">The sequence shown here is derived from an EMBL/GenBank/DDBJ whole genome shotgun (WGS) entry which is preliminary data.</text>
</comment>
<dbReference type="InterPro" id="IPR024524">
    <property type="entry name" value="DUF3800"/>
</dbReference>
<accession>A0A7W6LGB3</accession>
<dbReference type="Proteomes" id="UP000519897">
    <property type="component" value="Unassembled WGS sequence"/>
</dbReference>
<evidence type="ECO:0008006" key="3">
    <source>
        <dbReference type="Google" id="ProtNLM"/>
    </source>
</evidence>
<reference evidence="1 2" key="1">
    <citation type="submission" date="2020-08" db="EMBL/GenBank/DDBJ databases">
        <title>Genomic Encyclopedia of Type Strains, Phase IV (KMG-IV): sequencing the most valuable type-strain genomes for metagenomic binning, comparative biology and taxonomic classification.</title>
        <authorList>
            <person name="Goeker M."/>
        </authorList>
    </citation>
    <scope>NUCLEOTIDE SEQUENCE [LARGE SCALE GENOMIC DNA]</scope>
    <source>
        <strain evidence="1 2">DSM 29514</strain>
    </source>
</reference>
<gene>
    <name evidence="1" type="ORF">GGQ72_001231</name>
</gene>
<proteinExistence type="predicted"/>
<evidence type="ECO:0000313" key="2">
    <source>
        <dbReference type="Proteomes" id="UP000519897"/>
    </source>
</evidence>
<dbReference type="Pfam" id="PF12686">
    <property type="entry name" value="DUF3800"/>
    <property type="match status" value="1"/>
</dbReference>
<name>A0A7W6LGB3_9HYPH</name>
<keyword evidence="2" id="KW-1185">Reference proteome</keyword>
<sequence length="256" mass="29704">MYVDEVGHDDLTNLEEDNYRYLSLTGIAMKVTDARDDLTPRFDWIKANVFDHDPDDPLIFHRSDIVQRKRAFGVLNDDTKRATFDAHVLGAMSDVPYTVITALIDKHGMVNQPNWRNQHPYHYLMEILVEKFVQFLERKNDIGDIMPEGRKGKKDAELQKAFTGVLSRGTYYVSRTRMNERISSQTLKIRYKPNNIAGLQLCDLLAHPSHIYIRQRMGHAVTPGDYCNRVTPVLVQHKYDRSQSGFVRGYGYKWLP</sequence>
<evidence type="ECO:0000313" key="1">
    <source>
        <dbReference type="EMBL" id="MBB4142732.1"/>
    </source>
</evidence>
<dbReference type="RefSeq" id="WP_165136660.1">
    <property type="nucleotide sequence ID" value="NZ_CP049250.1"/>
</dbReference>
<dbReference type="EMBL" id="JACIEC010000001">
    <property type="protein sequence ID" value="MBB4142732.1"/>
    <property type="molecule type" value="Genomic_DNA"/>
</dbReference>
<dbReference type="AlphaFoldDB" id="A0A7W6LGB3"/>
<organism evidence="1 2">
    <name type="scientific">Rhizobium rhizoryzae</name>
    <dbReference type="NCBI Taxonomy" id="451876"/>
    <lineage>
        <taxon>Bacteria</taxon>
        <taxon>Pseudomonadati</taxon>
        <taxon>Pseudomonadota</taxon>
        <taxon>Alphaproteobacteria</taxon>
        <taxon>Hyphomicrobiales</taxon>
        <taxon>Rhizobiaceae</taxon>
        <taxon>Rhizobium/Agrobacterium group</taxon>
        <taxon>Rhizobium</taxon>
    </lineage>
</organism>